<dbReference type="PANTHER" id="PTHR43335:SF4">
    <property type="entry name" value="ABC TRANSPORTER, ATP-BINDING PROTEIN"/>
    <property type="match status" value="1"/>
</dbReference>
<dbReference type="Pfam" id="PF00005">
    <property type="entry name" value="ABC_tran"/>
    <property type="match status" value="1"/>
</dbReference>
<dbReference type="GO" id="GO:0016887">
    <property type="term" value="F:ATP hydrolysis activity"/>
    <property type="evidence" value="ECO:0007669"/>
    <property type="project" value="InterPro"/>
</dbReference>
<keyword evidence="2" id="KW-0813">Transport</keyword>
<dbReference type="PROSITE" id="PS50893">
    <property type="entry name" value="ABC_TRANSPORTER_2"/>
    <property type="match status" value="1"/>
</dbReference>
<evidence type="ECO:0000313" key="7">
    <source>
        <dbReference type="Proteomes" id="UP000326779"/>
    </source>
</evidence>
<dbReference type="InterPro" id="IPR027417">
    <property type="entry name" value="P-loop_NTPase"/>
</dbReference>
<dbReference type="CDD" id="cd03230">
    <property type="entry name" value="ABC_DR_subfamily_A"/>
    <property type="match status" value="1"/>
</dbReference>
<keyword evidence="3" id="KW-0547">Nucleotide-binding</keyword>
<dbReference type="SUPFAM" id="SSF52540">
    <property type="entry name" value="P-loop containing nucleoside triphosphate hydrolases"/>
    <property type="match status" value="1"/>
</dbReference>
<keyword evidence="4 6" id="KW-0067">ATP-binding</keyword>
<gene>
    <name evidence="6" type="ORF">D1010_01060</name>
</gene>
<dbReference type="EMBL" id="CP045143">
    <property type="protein sequence ID" value="QFR22146.1"/>
    <property type="molecule type" value="Genomic_DNA"/>
</dbReference>
<dbReference type="InterPro" id="IPR003593">
    <property type="entry name" value="AAA+_ATPase"/>
</dbReference>
<dbReference type="SMART" id="SM00382">
    <property type="entry name" value="AAA"/>
    <property type="match status" value="1"/>
</dbReference>
<organism evidence="6 7">
    <name type="scientific">Schleiferilactobacillus harbinensis</name>
    <dbReference type="NCBI Taxonomy" id="304207"/>
    <lineage>
        <taxon>Bacteria</taxon>
        <taxon>Bacillati</taxon>
        <taxon>Bacillota</taxon>
        <taxon>Bacilli</taxon>
        <taxon>Lactobacillales</taxon>
        <taxon>Lactobacillaceae</taxon>
        <taxon>Schleiferilactobacillus</taxon>
    </lineage>
</organism>
<dbReference type="AlphaFoldDB" id="A0A5P8M0Z1"/>
<evidence type="ECO:0000256" key="4">
    <source>
        <dbReference type="ARBA" id="ARBA00022840"/>
    </source>
</evidence>
<dbReference type="InterPro" id="IPR003439">
    <property type="entry name" value="ABC_transporter-like_ATP-bd"/>
</dbReference>
<dbReference type="Gene3D" id="3.40.50.300">
    <property type="entry name" value="P-loop containing nucleotide triphosphate hydrolases"/>
    <property type="match status" value="1"/>
</dbReference>
<comment type="similarity">
    <text evidence="1">Belongs to the ABC transporter superfamily.</text>
</comment>
<accession>A0A5P8M0Z1</accession>
<proteinExistence type="inferred from homology"/>
<dbReference type="GO" id="GO:0005524">
    <property type="term" value="F:ATP binding"/>
    <property type="evidence" value="ECO:0007669"/>
    <property type="project" value="UniProtKB-KW"/>
</dbReference>
<dbReference type="KEGG" id="lhb:D1010_01060"/>
<evidence type="ECO:0000313" key="6">
    <source>
        <dbReference type="EMBL" id="QFR22146.1"/>
    </source>
</evidence>
<name>A0A5P8M0Z1_9LACO</name>
<feature type="compositionally biased region" description="Low complexity" evidence="5">
    <location>
        <begin position="7"/>
        <end position="28"/>
    </location>
</feature>
<sequence>MCCAIPTTGSATKSCGSSSWSSSKSSGQSCILPLVGETIPVDDILTVQHVQKSFGSKHVLQDVDFSIPTGSIFGFVGENGAGKTTTMRMILGLEKPDKGTITVGGEPVTFGATKTNRITGYLPDVPAFYDYMTPAEYLDLCARITGIDQRRQRIAKMLDLVGLKPDKHRIRGFSRGMKQRLGIAQALLNEPRLLICDEPTSALDPAGRNEFLELLASLRGQVTVLFSTHILSDVERISDRVGILHDGRLQACDTLVNLHKQFGRSQIVLTLADGATAQRCRQALAPLAVQAQGTIVTVTYHGDYAATVSQILRALVAANIAPVSLQQENPTLEQIFLEVIGDAHAAHDA</sequence>
<dbReference type="Proteomes" id="UP000326779">
    <property type="component" value="Chromosome"/>
</dbReference>
<evidence type="ECO:0000256" key="5">
    <source>
        <dbReference type="SAM" id="MobiDB-lite"/>
    </source>
</evidence>
<dbReference type="PANTHER" id="PTHR43335">
    <property type="entry name" value="ABC TRANSPORTER, ATP-BINDING PROTEIN"/>
    <property type="match status" value="1"/>
</dbReference>
<evidence type="ECO:0000256" key="2">
    <source>
        <dbReference type="ARBA" id="ARBA00022448"/>
    </source>
</evidence>
<reference evidence="6 7" key="1">
    <citation type="submission" date="2019-10" db="EMBL/GenBank/DDBJ databases">
        <title>The completed genome of Lactobacillus harbinensis M1.</title>
        <authorList>
            <person name="Zheng Y."/>
        </authorList>
    </citation>
    <scope>NUCLEOTIDE SEQUENCE [LARGE SCALE GENOMIC DNA]</scope>
    <source>
        <strain evidence="6 7">M1</strain>
    </source>
</reference>
<evidence type="ECO:0000256" key="1">
    <source>
        <dbReference type="ARBA" id="ARBA00005417"/>
    </source>
</evidence>
<evidence type="ECO:0000256" key="3">
    <source>
        <dbReference type="ARBA" id="ARBA00022741"/>
    </source>
</evidence>
<protein>
    <submittedName>
        <fullName evidence="6">ATP-binding cassette domain-containing protein</fullName>
    </submittedName>
</protein>
<feature type="region of interest" description="Disordered" evidence="5">
    <location>
        <begin position="5"/>
        <end position="28"/>
    </location>
</feature>